<dbReference type="OrthoDB" id="4096at2759"/>
<dbReference type="SMART" id="SM00320">
    <property type="entry name" value="WD40"/>
    <property type="match status" value="3"/>
</dbReference>
<evidence type="ECO:0000256" key="1">
    <source>
        <dbReference type="ARBA" id="ARBA00004604"/>
    </source>
</evidence>
<dbReference type="GO" id="GO:0045943">
    <property type="term" value="P:positive regulation of transcription by RNA polymerase I"/>
    <property type="evidence" value="ECO:0007669"/>
    <property type="project" value="InterPro"/>
</dbReference>
<dbReference type="InterPro" id="IPR015943">
    <property type="entry name" value="WD40/YVTN_repeat-like_dom_sf"/>
</dbReference>
<evidence type="ECO:0000256" key="6">
    <source>
        <dbReference type="ARBA" id="ARBA00023163"/>
    </source>
</evidence>
<feature type="compositionally biased region" description="Basic and acidic residues" evidence="9">
    <location>
        <begin position="59"/>
        <end position="74"/>
    </location>
</feature>
<evidence type="ECO:0000256" key="2">
    <source>
        <dbReference type="ARBA" id="ARBA00022517"/>
    </source>
</evidence>
<comment type="subcellular location">
    <subcellularLocation>
        <location evidence="1">Nucleus</location>
        <location evidence="1">Nucleolus</location>
    </subcellularLocation>
</comment>
<dbReference type="InterPro" id="IPR053826">
    <property type="entry name" value="WDR75"/>
</dbReference>
<feature type="compositionally biased region" description="Acidic residues" evidence="9">
    <location>
        <begin position="924"/>
        <end position="933"/>
    </location>
</feature>
<dbReference type="AlphaFoldDB" id="A0A8E2JJ19"/>
<dbReference type="GO" id="GO:2000234">
    <property type="term" value="P:positive regulation of rRNA processing"/>
    <property type="evidence" value="ECO:0007669"/>
    <property type="project" value="TreeGrafter"/>
</dbReference>
<evidence type="ECO:0000256" key="9">
    <source>
        <dbReference type="SAM" id="MobiDB-lite"/>
    </source>
</evidence>
<feature type="repeat" description="WD" evidence="8">
    <location>
        <begin position="368"/>
        <end position="409"/>
    </location>
</feature>
<dbReference type="SUPFAM" id="SSF50978">
    <property type="entry name" value="WD40 repeat-like"/>
    <property type="match status" value="2"/>
</dbReference>
<dbReference type="Gene3D" id="2.130.10.10">
    <property type="entry name" value="YVTN repeat-like/Quinoprotein amine dehydrogenase"/>
    <property type="match status" value="3"/>
</dbReference>
<keyword evidence="3" id="KW-0698">rRNA processing</keyword>
<dbReference type="GO" id="GO:0006364">
    <property type="term" value="P:rRNA processing"/>
    <property type="evidence" value="ECO:0007669"/>
    <property type="project" value="UniProtKB-KW"/>
</dbReference>
<dbReference type="InterPro" id="IPR001680">
    <property type="entry name" value="WD40_rpt"/>
</dbReference>
<dbReference type="Proteomes" id="UP000250266">
    <property type="component" value="Unassembled WGS sequence"/>
</dbReference>
<evidence type="ECO:0000313" key="11">
    <source>
        <dbReference type="Proteomes" id="UP000250266"/>
    </source>
</evidence>
<dbReference type="Pfam" id="PF00400">
    <property type="entry name" value="WD40"/>
    <property type="match status" value="1"/>
</dbReference>
<evidence type="ECO:0000256" key="4">
    <source>
        <dbReference type="ARBA" id="ARBA00022574"/>
    </source>
</evidence>
<dbReference type="PANTHER" id="PTHR44215:SF1">
    <property type="entry name" value="WD REPEAT-CONTAINING PROTEIN 75"/>
    <property type="match status" value="1"/>
</dbReference>
<feature type="region of interest" description="Disordered" evidence="9">
    <location>
        <begin position="922"/>
        <end position="950"/>
    </location>
</feature>
<gene>
    <name evidence="10" type="ORF">K432DRAFT_290134</name>
</gene>
<reference evidence="10 11" key="1">
    <citation type="journal article" date="2016" name="Nat. Commun.">
        <title>Ectomycorrhizal ecology is imprinted in the genome of the dominant symbiotic fungus Cenococcum geophilum.</title>
        <authorList>
            <consortium name="DOE Joint Genome Institute"/>
            <person name="Peter M."/>
            <person name="Kohler A."/>
            <person name="Ohm R.A."/>
            <person name="Kuo A."/>
            <person name="Krutzmann J."/>
            <person name="Morin E."/>
            <person name="Arend M."/>
            <person name="Barry K.W."/>
            <person name="Binder M."/>
            <person name="Choi C."/>
            <person name="Clum A."/>
            <person name="Copeland A."/>
            <person name="Grisel N."/>
            <person name="Haridas S."/>
            <person name="Kipfer T."/>
            <person name="LaButti K."/>
            <person name="Lindquist E."/>
            <person name="Lipzen A."/>
            <person name="Maire R."/>
            <person name="Meier B."/>
            <person name="Mihaltcheva S."/>
            <person name="Molinier V."/>
            <person name="Murat C."/>
            <person name="Poggeler S."/>
            <person name="Quandt C.A."/>
            <person name="Sperisen C."/>
            <person name="Tritt A."/>
            <person name="Tisserant E."/>
            <person name="Crous P.W."/>
            <person name="Henrissat B."/>
            <person name="Nehls U."/>
            <person name="Egli S."/>
            <person name="Spatafora J.W."/>
            <person name="Grigoriev I.V."/>
            <person name="Martin F.M."/>
        </authorList>
    </citation>
    <scope>NUCLEOTIDE SEQUENCE [LARGE SCALE GENOMIC DNA]</scope>
    <source>
        <strain evidence="10 11">CBS 459.81</strain>
    </source>
</reference>
<organism evidence="10 11">
    <name type="scientific">Lepidopterella palustris CBS 459.81</name>
    <dbReference type="NCBI Taxonomy" id="1314670"/>
    <lineage>
        <taxon>Eukaryota</taxon>
        <taxon>Fungi</taxon>
        <taxon>Dikarya</taxon>
        <taxon>Ascomycota</taxon>
        <taxon>Pezizomycotina</taxon>
        <taxon>Dothideomycetes</taxon>
        <taxon>Pleosporomycetidae</taxon>
        <taxon>Mytilinidiales</taxon>
        <taxon>Argynnaceae</taxon>
        <taxon>Lepidopterella</taxon>
    </lineage>
</organism>
<dbReference type="PANTHER" id="PTHR44215">
    <property type="entry name" value="WD REPEAT-CONTAINING PROTEIN 75"/>
    <property type="match status" value="1"/>
</dbReference>
<keyword evidence="7" id="KW-0539">Nucleus</keyword>
<accession>A0A8E2JJ19</accession>
<keyword evidence="11" id="KW-1185">Reference proteome</keyword>
<keyword evidence="4 8" id="KW-0853">WD repeat</keyword>
<keyword evidence="6" id="KW-0804">Transcription</keyword>
<evidence type="ECO:0000256" key="7">
    <source>
        <dbReference type="ARBA" id="ARBA00023242"/>
    </source>
</evidence>
<feature type="compositionally biased region" description="Basic residues" evidence="9">
    <location>
        <begin position="75"/>
        <end position="91"/>
    </location>
</feature>
<name>A0A8E2JJ19_9PEZI</name>
<dbReference type="CDD" id="cd23952">
    <property type="entry name" value="Utp17_CTD"/>
    <property type="match status" value="1"/>
</dbReference>
<keyword evidence="2" id="KW-0690">Ribosome biogenesis</keyword>
<evidence type="ECO:0000313" key="10">
    <source>
        <dbReference type="EMBL" id="OCK83884.1"/>
    </source>
</evidence>
<dbReference type="InterPro" id="IPR036322">
    <property type="entry name" value="WD40_repeat_dom_sf"/>
</dbReference>
<keyword evidence="5" id="KW-0677">Repeat</keyword>
<sequence length="1013" mass="112096">MSAEEGSSRRKRKRAPKDQPREHQKKRSRKEEEKITDGSTGIPDESKTLVSHPVPGNGKDQHGKEVAHNGESKKVRSRRHQQREKFKKRHGGLGSPWTVSEPIGGWFLPQDAVFSMDEKYLILAHKQAIQIYSTATSLLVRTLPIPSGTIAAYALSESKSNSLYVATASGRILLWDWDTGSKPIHWELGTTICGIATTALEGSPHDVVYTHETGDYHIINAHNFRSGPEKSKTELKLVLESKTPIQSFQVMPGGSIIVVALQRSIMIGTTPKPTTATLQDFVYTWRECKLPQFITAFDACIRSGADPSAKSSTSQKSSSQPQGESLDLAIGGVDGAILVFEDILRKLIRIENPRKPQTEAEDLTPQRLHWHREAVGAVKWSLDGNYVISGGRETVLLMWQLKTGRRQELPHLTSAVDSLVVSPSGASYAVRLADNSVIVLSTTELKPKTNIAGIQSRRLMEEDSTLPRTKTIYSQLEKWTNPLSAIQKIPVAMNPLNPSQILLPVPSSQPRSEPSSTHLPAPYLQTFDLSTAHHVSRQALARNNATDFNTAPNRLRIREPDIKLLQLSHDGMWLATVEEWIPPRTDVQHLEENEEYTKEEQSLRREIYLKFWLWDKQREIWMLETRIDAPHGLPGECAPSRVFDLASDPNKVGFATVGEDGVVRIWQPKTRMRDGTMVRGSEKEGLISWSNRYSVELESKVETLDADFSPQSSALPINACLAYSTDGSVLAASQTWPENSSPGLVHIIDTDIGFVRRSMPNLYTTGLAALGFIGPFLVILSDSVTVWDLVDDELSYSIPFSLLNISASQKPSLLHLAINTIDSTFAIAFPVVELDGTALPGHEVSIKKAMSRLMVFKPQQPYPVWSTTFSNLVMSLLSARTGKGYIALDSASELRIISPKAGSSIPLIGPVAAAEKSLAGFKDEESEDGYEDMDEHKGQEDAGLQIDSPERAQQSVDFIEDTENDKPVVRPEQLAQIFDVSPSFALPPVKDLFSAVVGLYARKPRVREVATSA</sequence>
<dbReference type="EMBL" id="KV744850">
    <property type="protein sequence ID" value="OCK83884.1"/>
    <property type="molecule type" value="Genomic_DNA"/>
</dbReference>
<proteinExistence type="predicted"/>
<dbReference type="PROSITE" id="PS50294">
    <property type="entry name" value="WD_REPEATS_REGION"/>
    <property type="match status" value="1"/>
</dbReference>
<protein>
    <submittedName>
        <fullName evidence="10">WD40 repeat-like protein</fullName>
    </submittedName>
</protein>
<dbReference type="PROSITE" id="PS50082">
    <property type="entry name" value="WD_REPEATS_2"/>
    <property type="match status" value="1"/>
</dbReference>
<dbReference type="GO" id="GO:0003723">
    <property type="term" value="F:RNA binding"/>
    <property type="evidence" value="ECO:0007669"/>
    <property type="project" value="InterPro"/>
</dbReference>
<evidence type="ECO:0000256" key="8">
    <source>
        <dbReference type="PROSITE-ProRule" id="PRU00221"/>
    </source>
</evidence>
<dbReference type="GO" id="GO:0032040">
    <property type="term" value="C:small-subunit processome"/>
    <property type="evidence" value="ECO:0007669"/>
    <property type="project" value="InterPro"/>
</dbReference>
<evidence type="ECO:0000256" key="5">
    <source>
        <dbReference type="ARBA" id="ARBA00022737"/>
    </source>
</evidence>
<evidence type="ECO:0000256" key="3">
    <source>
        <dbReference type="ARBA" id="ARBA00022552"/>
    </source>
</evidence>
<feature type="region of interest" description="Disordered" evidence="9">
    <location>
        <begin position="1"/>
        <end position="93"/>
    </location>
</feature>